<keyword evidence="9 13" id="KW-0560">Oxidoreductase</keyword>
<organism evidence="17 18">
    <name type="scientific">Rubus argutus</name>
    <name type="common">Southern blackberry</name>
    <dbReference type="NCBI Taxonomy" id="59490"/>
    <lineage>
        <taxon>Eukaryota</taxon>
        <taxon>Viridiplantae</taxon>
        <taxon>Streptophyta</taxon>
        <taxon>Embryophyta</taxon>
        <taxon>Tracheophyta</taxon>
        <taxon>Spermatophyta</taxon>
        <taxon>Magnoliopsida</taxon>
        <taxon>eudicotyledons</taxon>
        <taxon>Gunneridae</taxon>
        <taxon>Pentapetalae</taxon>
        <taxon>rosids</taxon>
        <taxon>fabids</taxon>
        <taxon>Rosales</taxon>
        <taxon>Rosaceae</taxon>
        <taxon>Rosoideae</taxon>
        <taxon>Rosoideae incertae sedis</taxon>
        <taxon>Rubus</taxon>
    </lineage>
</organism>
<evidence type="ECO:0000256" key="11">
    <source>
        <dbReference type="ARBA" id="ARBA00023180"/>
    </source>
</evidence>
<keyword evidence="12 13" id="KW-0439">Lignin degradation</keyword>
<keyword evidence="18" id="KW-1185">Reference proteome</keyword>
<feature type="domain" description="Plastocyanin-like" evidence="15">
    <location>
        <begin position="432"/>
        <end position="549"/>
    </location>
</feature>
<dbReference type="Pfam" id="PF00394">
    <property type="entry name" value="Cu-oxidase"/>
    <property type="match status" value="1"/>
</dbReference>
<comment type="function">
    <text evidence="13">Lignin degradation and detoxification of lignin-derived products.</text>
</comment>
<dbReference type="InterPro" id="IPR001117">
    <property type="entry name" value="Cu-oxidase_2nd"/>
</dbReference>
<dbReference type="InterPro" id="IPR034288">
    <property type="entry name" value="CuRO_1_LCC"/>
</dbReference>
<dbReference type="PANTHER" id="PTHR11709">
    <property type="entry name" value="MULTI-COPPER OXIDASE"/>
    <property type="match status" value="1"/>
</dbReference>
<dbReference type="PANTHER" id="PTHR11709:SF517">
    <property type="entry name" value="LACCASE"/>
    <property type="match status" value="1"/>
</dbReference>
<dbReference type="EC" id="1.10.3.2" evidence="4 13"/>
<dbReference type="PROSITE" id="PS00080">
    <property type="entry name" value="MULTICOPPER_OXIDASE2"/>
    <property type="match status" value="1"/>
</dbReference>
<evidence type="ECO:0000313" key="18">
    <source>
        <dbReference type="Proteomes" id="UP001457282"/>
    </source>
</evidence>
<comment type="caution">
    <text evidence="17">The sequence shown here is derived from an EMBL/GenBank/DDBJ whole genome shotgun (WGS) entry which is preliminary data.</text>
</comment>
<dbReference type="InterPro" id="IPR002355">
    <property type="entry name" value="Cu_oxidase_Cu_BS"/>
</dbReference>
<evidence type="ECO:0000256" key="12">
    <source>
        <dbReference type="ARBA" id="ARBA00023185"/>
    </source>
</evidence>
<feature type="domain" description="Plastocyanin-like" evidence="16">
    <location>
        <begin position="33"/>
        <end position="144"/>
    </location>
</feature>
<evidence type="ECO:0000256" key="13">
    <source>
        <dbReference type="RuleBase" id="RU361119"/>
    </source>
</evidence>
<dbReference type="Proteomes" id="UP001457282">
    <property type="component" value="Unassembled WGS sequence"/>
</dbReference>
<evidence type="ECO:0000256" key="2">
    <source>
        <dbReference type="ARBA" id="ARBA00004271"/>
    </source>
</evidence>
<evidence type="ECO:0000259" key="14">
    <source>
        <dbReference type="Pfam" id="PF00394"/>
    </source>
</evidence>
<accession>A0AAW1Y433</accession>
<gene>
    <name evidence="17" type="ORF">M0R45_009305</name>
</gene>
<evidence type="ECO:0000259" key="16">
    <source>
        <dbReference type="Pfam" id="PF07732"/>
    </source>
</evidence>
<evidence type="ECO:0000256" key="6">
    <source>
        <dbReference type="ARBA" id="ARBA00022525"/>
    </source>
</evidence>
<comment type="cofactor">
    <cofactor evidence="13">
        <name>Cu cation</name>
        <dbReference type="ChEBI" id="CHEBI:23378"/>
    </cofactor>
    <text evidence="13">Binds 4 Cu cations per monomer.</text>
</comment>
<evidence type="ECO:0000256" key="7">
    <source>
        <dbReference type="ARBA" id="ARBA00022723"/>
    </source>
</evidence>
<feature type="chain" id="PRO_5043093011" description="Laccase" evidence="13">
    <location>
        <begin position="24"/>
        <end position="603"/>
    </location>
</feature>
<evidence type="ECO:0000313" key="17">
    <source>
        <dbReference type="EMBL" id="KAK9943704.1"/>
    </source>
</evidence>
<comment type="catalytic activity">
    <reaction evidence="1 13">
        <text>4 hydroquinone + O2 = 4 benzosemiquinone + 2 H2O</text>
        <dbReference type="Rhea" id="RHEA:11276"/>
        <dbReference type="ChEBI" id="CHEBI:15377"/>
        <dbReference type="ChEBI" id="CHEBI:15379"/>
        <dbReference type="ChEBI" id="CHEBI:17594"/>
        <dbReference type="ChEBI" id="CHEBI:17977"/>
        <dbReference type="EC" id="1.10.3.2"/>
    </reaction>
</comment>
<dbReference type="InterPro" id="IPR011706">
    <property type="entry name" value="Cu-oxidase_C"/>
</dbReference>
<evidence type="ECO:0000259" key="15">
    <source>
        <dbReference type="Pfam" id="PF07731"/>
    </source>
</evidence>
<dbReference type="PROSITE" id="PS00079">
    <property type="entry name" value="MULTICOPPER_OXIDASE1"/>
    <property type="match status" value="1"/>
</dbReference>
<evidence type="ECO:0000256" key="4">
    <source>
        <dbReference type="ARBA" id="ARBA00012297"/>
    </source>
</evidence>
<sequence length="603" mass="68258">MCMHPRFLGTLLLSVALLCIVEGRVHYYDFVLKEANFTRLCSTKSMLVVNDSFPGPTIRVQKGDTVYVNVQNQGDYGVTIHWHGVHQPRNPWSDGPEYITQCPIEPGANFTYEVIFSDEEGTLWWHAHSDWTRSSVHGAIVVMPLNETGFPFPEPDEEEIIILGSWYVDDDVNEVVAEALEDGSDLPRSDCYTINGQPGDFFACSNETTHRWQVEYGKTYLLRMVNAAMNAELYFAIAEHSLIVVGMDGSYVKPIVTDFIMICPGQTMDMLVTANQSHGRFYMAARQYDSVRPDVTDYDKSNVTAILEYKGDYTPPARPIFPSKLPTYEDLVSAVYFSSRIKSLANSDHPIDVPVNITTRMYITAEMNTITFVNDTGDETSGLGSSLNNVSWVNPSTDVLLAYYRNMSGLYTEDFPDFPPFFFDFVGEDLPDNVAATTQGTRVKVLEYNEEVEIVFQGTNVNYASEDHPMHMHGYSFYIVGTGFGNFDNETDPKEYNLLDPPKVNTVSLPKKGWVAIRFKASNPGVWFWHCHMDRHLSWGMNTVMIVKDGGTPETSIREPPSYMPPCNYASKIKLRPFHHTVGDVERLAMQFEGQLDKRKRGR</sequence>
<dbReference type="Pfam" id="PF07732">
    <property type="entry name" value="Cu-oxidase_3"/>
    <property type="match status" value="1"/>
</dbReference>
<keyword evidence="6 13" id="KW-0964">Secreted</keyword>
<dbReference type="GO" id="GO:0048046">
    <property type="term" value="C:apoplast"/>
    <property type="evidence" value="ECO:0007669"/>
    <property type="project" value="UniProtKB-SubCell"/>
</dbReference>
<dbReference type="GO" id="GO:0052716">
    <property type="term" value="F:hydroquinone:oxygen oxidoreductase activity"/>
    <property type="evidence" value="ECO:0007669"/>
    <property type="project" value="UniProtKB-EC"/>
</dbReference>
<dbReference type="EMBL" id="JBEDUW010000002">
    <property type="protein sequence ID" value="KAK9943704.1"/>
    <property type="molecule type" value="Genomic_DNA"/>
</dbReference>
<evidence type="ECO:0000256" key="8">
    <source>
        <dbReference type="ARBA" id="ARBA00022737"/>
    </source>
</evidence>
<keyword evidence="13" id="KW-0732">Signal</keyword>
<keyword evidence="5 13" id="KW-0052">Apoplast</keyword>
<dbReference type="NCBIfam" id="TIGR03389">
    <property type="entry name" value="laccase"/>
    <property type="match status" value="1"/>
</dbReference>
<evidence type="ECO:0000256" key="3">
    <source>
        <dbReference type="ARBA" id="ARBA00010609"/>
    </source>
</evidence>
<keyword evidence="8 13" id="KW-0677">Repeat</keyword>
<dbReference type="CDD" id="cd13875">
    <property type="entry name" value="CuRO_2_LCC_plant"/>
    <property type="match status" value="1"/>
</dbReference>
<dbReference type="SUPFAM" id="SSF49503">
    <property type="entry name" value="Cupredoxins"/>
    <property type="match status" value="3"/>
</dbReference>
<dbReference type="GO" id="GO:0005507">
    <property type="term" value="F:copper ion binding"/>
    <property type="evidence" value="ECO:0007669"/>
    <property type="project" value="InterPro"/>
</dbReference>
<dbReference type="Pfam" id="PF07731">
    <property type="entry name" value="Cu-oxidase_2"/>
    <property type="match status" value="1"/>
</dbReference>
<dbReference type="InterPro" id="IPR008972">
    <property type="entry name" value="Cupredoxin"/>
</dbReference>
<dbReference type="GO" id="GO:0046274">
    <property type="term" value="P:lignin catabolic process"/>
    <property type="evidence" value="ECO:0007669"/>
    <property type="project" value="UniProtKB-KW"/>
</dbReference>
<name>A0AAW1Y433_RUBAR</name>
<proteinExistence type="inferred from homology"/>
<evidence type="ECO:0000256" key="10">
    <source>
        <dbReference type="ARBA" id="ARBA00023008"/>
    </source>
</evidence>
<feature type="domain" description="Plastocyanin-like" evidence="14">
    <location>
        <begin position="159"/>
        <end position="311"/>
    </location>
</feature>
<evidence type="ECO:0000256" key="9">
    <source>
        <dbReference type="ARBA" id="ARBA00023002"/>
    </source>
</evidence>
<dbReference type="InterPro" id="IPR017761">
    <property type="entry name" value="Laccase"/>
</dbReference>
<protein>
    <recommendedName>
        <fullName evidence="4 13">Laccase</fullName>
        <ecNumber evidence="4 13">1.10.3.2</ecNumber>
    </recommendedName>
    <alternativeName>
        <fullName evidence="13">Benzenediol:oxygen oxidoreductase</fullName>
    </alternativeName>
    <alternativeName>
        <fullName evidence="13">Diphenol oxidase</fullName>
    </alternativeName>
    <alternativeName>
        <fullName evidence="13">Urishiol oxidase</fullName>
    </alternativeName>
</protein>
<evidence type="ECO:0000256" key="5">
    <source>
        <dbReference type="ARBA" id="ARBA00022523"/>
    </source>
</evidence>
<keyword evidence="11" id="KW-0325">Glycoprotein</keyword>
<comment type="similarity">
    <text evidence="3 13">Belongs to the multicopper oxidase family.</text>
</comment>
<keyword evidence="10 13" id="KW-0186">Copper</keyword>
<evidence type="ECO:0000256" key="1">
    <source>
        <dbReference type="ARBA" id="ARBA00000349"/>
    </source>
</evidence>
<dbReference type="Gene3D" id="2.60.40.420">
    <property type="entry name" value="Cupredoxins - blue copper proteins"/>
    <property type="match status" value="3"/>
</dbReference>
<dbReference type="InterPro" id="IPR045087">
    <property type="entry name" value="Cu-oxidase_fam"/>
</dbReference>
<feature type="signal peptide" evidence="13">
    <location>
        <begin position="1"/>
        <end position="23"/>
    </location>
</feature>
<dbReference type="InterPro" id="IPR034285">
    <property type="entry name" value="CuRO_2_LCC"/>
</dbReference>
<keyword evidence="7 13" id="KW-0479">Metal-binding</keyword>
<dbReference type="InterPro" id="IPR033138">
    <property type="entry name" value="Cu_oxidase_CS"/>
</dbReference>
<dbReference type="AlphaFoldDB" id="A0AAW1Y433"/>
<comment type="subcellular location">
    <subcellularLocation>
        <location evidence="2 13">Secreted</location>
        <location evidence="2 13">Extracellular space</location>
        <location evidence="2 13">Apoplast</location>
    </subcellularLocation>
</comment>
<dbReference type="InterPro" id="IPR011707">
    <property type="entry name" value="Cu-oxidase-like_N"/>
</dbReference>
<dbReference type="CDD" id="cd13849">
    <property type="entry name" value="CuRO_1_LCC_plant"/>
    <property type="match status" value="1"/>
</dbReference>
<reference evidence="17 18" key="1">
    <citation type="journal article" date="2023" name="G3 (Bethesda)">
        <title>A chromosome-length genome assembly and annotation of blackberry (Rubus argutus, cv. 'Hillquist').</title>
        <authorList>
            <person name="Bruna T."/>
            <person name="Aryal R."/>
            <person name="Dudchenko O."/>
            <person name="Sargent D.J."/>
            <person name="Mead D."/>
            <person name="Buti M."/>
            <person name="Cavallini A."/>
            <person name="Hytonen T."/>
            <person name="Andres J."/>
            <person name="Pham M."/>
            <person name="Weisz D."/>
            <person name="Mascagni F."/>
            <person name="Usai G."/>
            <person name="Natali L."/>
            <person name="Bassil N."/>
            <person name="Fernandez G.E."/>
            <person name="Lomsadze A."/>
            <person name="Armour M."/>
            <person name="Olukolu B."/>
            <person name="Poorten T."/>
            <person name="Britton C."/>
            <person name="Davik J."/>
            <person name="Ashrafi H."/>
            <person name="Aiden E.L."/>
            <person name="Borodovsky M."/>
            <person name="Worthington M."/>
        </authorList>
    </citation>
    <scope>NUCLEOTIDE SEQUENCE [LARGE SCALE GENOMIC DNA]</scope>
    <source>
        <strain evidence="17">PI 553951</strain>
    </source>
</reference>